<organism evidence="1 2">
    <name type="scientific">Sphingomonas aliaeris</name>
    <dbReference type="NCBI Taxonomy" id="2759526"/>
    <lineage>
        <taxon>Bacteria</taxon>
        <taxon>Pseudomonadati</taxon>
        <taxon>Pseudomonadota</taxon>
        <taxon>Alphaproteobacteria</taxon>
        <taxon>Sphingomonadales</taxon>
        <taxon>Sphingomonadaceae</taxon>
        <taxon>Sphingomonas</taxon>
    </lineage>
</organism>
<dbReference type="Proteomes" id="UP000595894">
    <property type="component" value="Chromosome"/>
</dbReference>
<sequence>MSRGLAAAGPRAAMAGEMRQGGKLLLTGGVSSVEGAAGGGLASWALIAGNETDAGIGAKAHATYVALPDFDLTSGGVAVGIKDRVELSFARQSFDTRDAGAALGLGKGFRFGQDIYGAKVRLIGSAVYDQDRILPQISIGVQHKRADKAPIIRAVGGRQSNGTDFYVAATKIILSRSLVVNATVRVTKANQFGLLGFGGDRNDAYKAKFEGSAGMLVRRNLLVGAEYRTRPSNLGFAREQRGLDVFAAWSASKHVALTAAYVDLGDVATVRRQRGLFLSVQGSL</sequence>
<gene>
    <name evidence="1" type="ORF">H5J25_11915</name>
</gene>
<dbReference type="InterPro" id="IPR021393">
    <property type="entry name" value="DUF3034"/>
</dbReference>
<dbReference type="AlphaFoldDB" id="A0A974NSM5"/>
<dbReference type="KEGG" id="sari:H5J25_11915"/>
<protein>
    <submittedName>
        <fullName evidence="1">DUF3034 family protein</fullName>
    </submittedName>
</protein>
<proteinExistence type="predicted"/>
<evidence type="ECO:0000313" key="2">
    <source>
        <dbReference type="Proteomes" id="UP000595894"/>
    </source>
</evidence>
<dbReference type="EMBL" id="CP061035">
    <property type="protein sequence ID" value="QQV76218.1"/>
    <property type="molecule type" value="Genomic_DNA"/>
</dbReference>
<evidence type="ECO:0000313" key="1">
    <source>
        <dbReference type="EMBL" id="QQV76218.1"/>
    </source>
</evidence>
<accession>A0A974NSM5</accession>
<reference evidence="2" key="1">
    <citation type="submission" date="2020-09" db="EMBL/GenBank/DDBJ databases">
        <title>Sphingomonas sp., a new species isolated from pork steak.</title>
        <authorList>
            <person name="Heidler von Heilborn D."/>
        </authorList>
    </citation>
    <scope>NUCLEOTIDE SEQUENCE [LARGE SCALE GENOMIC DNA]</scope>
</reference>
<name>A0A974NSM5_9SPHN</name>
<dbReference type="RefSeq" id="WP_202091254.1">
    <property type="nucleotide sequence ID" value="NZ_CP061035.1"/>
</dbReference>
<keyword evidence="2" id="KW-1185">Reference proteome</keyword>
<dbReference type="Pfam" id="PF11231">
    <property type="entry name" value="DUF3034"/>
    <property type="match status" value="1"/>
</dbReference>